<evidence type="ECO:0000256" key="5">
    <source>
        <dbReference type="ARBA" id="ARBA00022692"/>
    </source>
</evidence>
<protein>
    <recommendedName>
        <fullName evidence="3">Flagellar biosynthetic protein FliQ</fullName>
    </recommendedName>
</protein>
<dbReference type="PANTHER" id="PTHR34040:SF2">
    <property type="entry name" value="FLAGELLAR BIOSYNTHETIC PROTEIN FLIQ"/>
    <property type="match status" value="1"/>
</dbReference>
<evidence type="ECO:0000256" key="8">
    <source>
        <dbReference type="ARBA" id="ARBA00023143"/>
    </source>
</evidence>
<evidence type="ECO:0000256" key="3">
    <source>
        <dbReference type="ARBA" id="ARBA00021718"/>
    </source>
</evidence>
<dbReference type="InterPro" id="IPR006305">
    <property type="entry name" value="FliQ"/>
</dbReference>
<feature type="transmembrane region" description="Helical" evidence="9">
    <location>
        <begin position="51"/>
        <end position="70"/>
    </location>
</feature>
<name>A0A0W8G499_9ZZZZ</name>
<dbReference type="GO" id="GO:0044780">
    <property type="term" value="P:bacterial-type flagellum assembly"/>
    <property type="evidence" value="ECO:0007669"/>
    <property type="project" value="InterPro"/>
</dbReference>
<keyword evidence="10" id="KW-0966">Cell projection</keyword>
<evidence type="ECO:0000256" key="4">
    <source>
        <dbReference type="ARBA" id="ARBA00022475"/>
    </source>
</evidence>
<evidence type="ECO:0000256" key="6">
    <source>
        <dbReference type="ARBA" id="ARBA00022989"/>
    </source>
</evidence>
<evidence type="ECO:0000256" key="2">
    <source>
        <dbReference type="ARBA" id="ARBA00004651"/>
    </source>
</evidence>
<keyword evidence="7 9" id="KW-0472">Membrane</keyword>
<keyword evidence="10" id="KW-0282">Flagellum</keyword>
<accession>A0A0W8G499</accession>
<sequence>MSPETVIGIARQAIELALFMALPMLAVSLVVGVFVSILQSATQIQEMTLTFVPKILSMFLALLLAFPWLMDKMVSYTRDLFLNLPNYIR</sequence>
<gene>
    <name evidence="10" type="ORF">ASZ90_002179</name>
</gene>
<proteinExistence type="predicted"/>
<dbReference type="NCBIfam" id="TIGR01402">
    <property type="entry name" value="fliQ"/>
    <property type="match status" value="1"/>
</dbReference>
<keyword evidence="6 9" id="KW-1133">Transmembrane helix</keyword>
<dbReference type="PRINTS" id="PR00952">
    <property type="entry name" value="TYPE3IMQPROT"/>
</dbReference>
<dbReference type="Pfam" id="PF01313">
    <property type="entry name" value="Bac_export_3"/>
    <property type="match status" value="1"/>
</dbReference>
<feature type="transmembrane region" description="Helical" evidence="9">
    <location>
        <begin position="16"/>
        <end position="39"/>
    </location>
</feature>
<dbReference type="GO" id="GO:0005886">
    <property type="term" value="C:plasma membrane"/>
    <property type="evidence" value="ECO:0007669"/>
    <property type="project" value="UniProtKB-SubCell"/>
</dbReference>
<organism evidence="10">
    <name type="scientific">hydrocarbon metagenome</name>
    <dbReference type="NCBI Taxonomy" id="938273"/>
    <lineage>
        <taxon>unclassified sequences</taxon>
        <taxon>metagenomes</taxon>
        <taxon>ecological metagenomes</taxon>
    </lineage>
</organism>
<keyword evidence="8" id="KW-0975">Bacterial flagellum</keyword>
<dbReference type="PANTHER" id="PTHR34040">
    <property type="entry name" value="FLAGELLAR BIOSYNTHETIC PROTEIN FLIQ"/>
    <property type="match status" value="1"/>
</dbReference>
<keyword evidence="10" id="KW-0969">Cilium</keyword>
<dbReference type="PIRSF" id="PIRSF004669">
    <property type="entry name" value="FliQ"/>
    <property type="match status" value="1"/>
</dbReference>
<dbReference type="InterPro" id="IPR002191">
    <property type="entry name" value="Bac_export_3"/>
</dbReference>
<evidence type="ECO:0000256" key="9">
    <source>
        <dbReference type="SAM" id="Phobius"/>
    </source>
</evidence>
<comment type="subcellular location">
    <subcellularLocation>
        <location evidence="1">Bacterial flagellum basal body</location>
    </subcellularLocation>
    <subcellularLocation>
        <location evidence="2">Cell membrane</location>
        <topology evidence="2">Multi-pass membrane protein</topology>
    </subcellularLocation>
</comment>
<dbReference type="GO" id="GO:0009306">
    <property type="term" value="P:protein secretion"/>
    <property type="evidence" value="ECO:0007669"/>
    <property type="project" value="InterPro"/>
</dbReference>
<comment type="caution">
    <text evidence="10">The sequence shown here is derived from an EMBL/GenBank/DDBJ whole genome shotgun (WGS) entry which is preliminary data.</text>
</comment>
<dbReference type="AlphaFoldDB" id="A0A0W8G499"/>
<evidence type="ECO:0000313" key="10">
    <source>
        <dbReference type="EMBL" id="KUG27957.1"/>
    </source>
</evidence>
<dbReference type="GO" id="GO:0009425">
    <property type="term" value="C:bacterial-type flagellum basal body"/>
    <property type="evidence" value="ECO:0007669"/>
    <property type="project" value="UniProtKB-SubCell"/>
</dbReference>
<dbReference type="EMBL" id="LNQE01000273">
    <property type="protein sequence ID" value="KUG27957.1"/>
    <property type="molecule type" value="Genomic_DNA"/>
</dbReference>
<evidence type="ECO:0000256" key="1">
    <source>
        <dbReference type="ARBA" id="ARBA00004117"/>
    </source>
</evidence>
<evidence type="ECO:0000256" key="7">
    <source>
        <dbReference type="ARBA" id="ARBA00023136"/>
    </source>
</evidence>
<keyword evidence="4" id="KW-1003">Cell membrane</keyword>
<reference evidence="10" key="1">
    <citation type="journal article" date="2015" name="Proc. Natl. Acad. Sci. U.S.A.">
        <title>Networks of energetic and metabolic interactions define dynamics in microbial communities.</title>
        <authorList>
            <person name="Embree M."/>
            <person name="Liu J.K."/>
            <person name="Al-Bassam M.M."/>
            <person name="Zengler K."/>
        </authorList>
    </citation>
    <scope>NUCLEOTIDE SEQUENCE</scope>
</reference>
<keyword evidence="5 9" id="KW-0812">Transmembrane</keyword>